<gene>
    <name evidence="1" type="ORF">PCOR1329_LOCUS67035</name>
</gene>
<evidence type="ECO:0000313" key="2">
    <source>
        <dbReference type="Proteomes" id="UP001189429"/>
    </source>
</evidence>
<keyword evidence="2" id="KW-1185">Reference proteome</keyword>
<name>A0ABN9WG32_9DINO</name>
<sequence length="90" mass="9625">VVAACGGPFVTGGDRNIGAEQLIGSQWVDHLGAAVIRPPGSTCHSTCYGFFVLSRRLYYRIQDCLEMPGAPVRPHSAVTLKLRQVAGQAK</sequence>
<protein>
    <submittedName>
        <fullName evidence="1">Uncharacterized protein</fullName>
    </submittedName>
</protein>
<evidence type="ECO:0000313" key="1">
    <source>
        <dbReference type="EMBL" id="CAK0885409.1"/>
    </source>
</evidence>
<dbReference type="EMBL" id="CAUYUJ010018669">
    <property type="protein sequence ID" value="CAK0885409.1"/>
    <property type="molecule type" value="Genomic_DNA"/>
</dbReference>
<dbReference type="Proteomes" id="UP001189429">
    <property type="component" value="Unassembled WGS sequence"/>
</dbReference>
<accession>A0ABN9WG32</accession>
<organism evidence="1 2">
    <name type="scientific">Prorocentrum cordatum</name>
    <dbReference type="NCBI Taxonomy" id="2364126"/>
    <lineage>
        <taxon>Eukaryota</taxon>
        <taxon>Sar</taxon>
        <taxon>Alveolata</taxon>
        <taxon>Dinophyceae</taxon>
        <taxon>Prorocentrales</taxon>
        <taxon>Prorocentraceae</taxon>
        <taxon>Prorocentrum</taxon>
    </lineage>
</organism>
<reference evidence="1" key="1">
    <citation type="submission" date="2023-10" db="EMBL/GenBank/DDBJ databases">
        <authorList>
            <person name="Chen Y."/>
            <person name="Shah S."/>
            <person name="Dougan E. K."/>
            <person name="Thang M."/>
            <person name="Chan C."/>
        </authorList>
    </citation>
    <scope>NUCLEOTIDE SEQUENCE [LARGE SCALE GENOMIC DNA]</scope>
</reference>
<feature type="non-terminal residue" evidence="1">
    <location>
        <position position="90"/>
    </location>
</feature>
<feature type="non-terminal residue" evidence="1">
    <location>
        <position position="1"/>
    </location>
</feature>
<comment type="caution">
    <text evidence="1">The sequence shown here is derived from an EMBL/GenBank/DDBJ whole genome shotgun (WGS) entry which is preliminary data.</text>
</comment>
<proteinExistence type="predicted"/>